<comment type="caution">
    <text evidence="1">The sequence shown here is derived from an EMBL/GenBank/DDBJ whole genome shotgun (WGS) entry which is preliminary data.</text>
</comment>
<protein>
    <submittedName>
        <fullName evidence="1">Type VI secretion protein</fullName>
    </submittedName>
</protein>
<dbReference type="NCBIfam" id="TIGR03359">
    <property type="entry name" value="VI_chp_6"/>
    <property type="match status" value="1"/>
</dbReference>
<reference evidence="1 2" key="1">
    <citation type="journal article" date="2012" name="Science">
        <title>Ecological populations of bacteria act as socially cohesive units of antibiotic production and resistance.</title>
        <authorList>
            <person name="Cordero O.X."/>
            <person name="Wildschutte H."/>
            <person name="Kirkup B."/>
            <person name="Proehl S."/>
            <person name="Ngo L."/>
            <person name="Hussain F."/>
            <person name="Le Roux F."/>
            <person name="Mincer T."/>
            <person name="Polz M.F."/>
        </authorList>
    </citation>
    <scope>NUCLEOTIDE SEQUENCE [LARGE SCALE GENOMIC DNA]</scope>
    <source>
        <strain evidence="1 2">FF-454</strain>
    </source>
</reference>
<dbReference type="AlphaFoldDB" id="A0A1E5BXQ9"/>
<dbReference type="RefSeq" id="WP_029486223.1">
    <property type="nucleotide sequence ID" value="NZ_AJWN02000107.1"/>
</dbReference>
<accession>A0A1E5BXQ9</accession>
<evidence type="ECO:0000313" key="1">
    <source>
        <dbReference type="EMBL" id="OEE57692.1"/>
    </source>
</evidence>
<dbReference type="Pfam" id="PF05947">
    <property type="entry name" value="T6SS_TssF"/>
    <property type="match status" value="1"/>
</dbReference>
<sequence>MSRNRYFRDELAFLREQGLEFTEVYPQLARFLNSRNTDPDVERLLEGFAFLTGRLRQKVEDEFPELTHSIINMLWPNYLRPVPSISIVQFSPDEKALTYGQTIAKGTQLDANPVFGTVCHFRTCRDVSIYPLRRNKVSTVHTREASLIDVDMKILGDQKAGQIGLQSLRFFLGGETYSAEMLYLWLSHYLEKVEVVAVDKVVTLPKSAFRAVGFDGDDAILPYPKNVYEGYRILQEYLSFPEAFLFFDVKDLGRYVPADVEGRFTLRFSFSKTLPPDVRVKDETFELNCTPVINLFTHDADPIDLNGKSAEYKITPSSRYTAHYEIFSVDTVQGWQENNIGRIRGQIRNYTPFESFQHEIERARNRKALYYRVRVKDSIHNDGFDHHISFVRSDETECTDFSEAISLSLTCTNRQLPMELGKGDICVPTDSSPAYASFSNLTEPTAPMRPMLDGTLLWTLISNLSLNYLSLLSKDALSSVLRAYDFRALVDRQAERVSRHRLDGIVEINSAPVEKLIRGLPVRGLRSEITLSQACFGSEGELYIFGTVLSRFFSLYASINSFHELVVINADNQERYTWGLQNGQQPLI</sequence>
<dbReference type="PANTHER" id="PTHR35370">
    <property type="entry name" value="CYTOPLASMIC PROTEIN-RELATED-RELATED"/>
    <property type="match status" value="1"/>
</dbReference>
<gene>
    <name evidence="1" type="ORF">A1OK_17180</name>
</gene>
<name>A0A1E5BXQ9_9GAMM</name>
<evidence type="ECO:0000313" key="2">
    <source>
        <dbReference type="Proteomes" id="UP000095039"/>
    </source>
</evidence>
<dbReference type="InterPro" id="IPR010272">
    <property type="entry name" value="T6SS_TssF"/>
</dbReference>
<proteinExistence type="predicted"/>
<dbReference type="EMBL" id="AJWN02000107">
    <property type="protein sequence ID" value="OEE57692.1"/>
    <property type="molecule type" value="Genomic_DNA"/>
</dbReference>
<organism evidence="1 2">
    <name type="scientific">Enterovibrio norvegicus FF-454</name>
    <dbReference type="NCBI Taxonomy" id="1185651"/>
    <lineage>
        <taxon>Bacteria</taxon>
        <taxon>Pseudomonadati</taxon>
        <taxon>Pseudomonadota</taxon>
        <taxon>Gammaproteobacteria</taxon>
        <taxon>Vibrionales</taxon>
        <taxon>Vibrionaceae</taxon>
        <taxon>Enterovibrio</taxon>
    </lineage>
</organism>
<dbReference type="Proteomes" id="UP000095039">
    <property type="component" value="Unassembled WGS sequence"/>
</dbReference>
<keyword evidence="2" id="KW-1185">Reference proteome</keyword>
<dbReference type="PIRSF" id="PIRSF028304">
    <property type="entry name" value="UCP028304"/>
    <property type="match status" value="1"/>
</dbReference>
<dbReference type="PANTHER" id="PTHR35370:SF4">
    <property type="entry name" value="TYPE VI SECRETION SYSTEM BASEPLATE SUBUNIT TSSF"/>
    <property type="match status" value="1"/>
</dbReference>